<evidence type="ECO:0000313" key="4">
    <source>
        <dbReference type="EMBL" id="BBY10203.1"/>
    </source>
</evidence>
<evidence type="ECO:0000313" key="5">
    <source>
        <dbReference type="Proteomes" id="UP000466831"/>
    </source>
</evidence>
<dbReference type="InterPro" id="IPR038332">
    <property type="entry name" value="PPE_sf"/>
</dbReference>
<dbReference type="Gene3D" id="1.20.1260.20">
    <property type="entry name" value="PPE superfamily"/>
    <property type="match status" value="1"/>
</dbReference>
<sequence length="429" mass="42094">MFVPTLAPEQDGRRRVDFGALPPEVNSGRMYVGAGSGPLLAAAAAWDALGAELYSYAAAYSSAIAGMTVGSWLGPAATAMSAAAAPYVAWATTTAAQAEQVATQAGLAAAAYETAFAATVPPPVIAANRSLLMTLIATNIIGQNTAAIAAAEAEYAEMWAQDAVAMYAYAASSAAATQLTPFTEPPQTTDSSAAARQSAAIAQGAASDIPSQLSELINVTPTMLQGLATTPSAAAATPAASIIEAIYPITAALRPFFAAVTGAYSPIGALIVPGGWFLFALQPLGVAQNVPGVAELLGGGKDIAGGLSPLAPLRGGYVSAVTPEIGGVAGSMGRATLVGSLSVPQGWATAAPVMRTVASVLPGASLGAVPAMTATSHGAMFGEMAMASVAGRALAGAGVRTVSNGTTGVAAAAADGVATTATIIVVPAD</sequence>
<evidence type="ECO:0000256" key="1">
    <source>
        <dbReference type="ARBA" id="ARBA00010652"/>
    </source>
</evidence>
<dbReference type="Pfam" id="PF12484">
    <property type="entry name" value="PPE-SVP"/>
    <property type="match status" value="1"/>
</dbReference>
<feature type="domain" description="PPE family C-terminal" evidence="3">
    <location>
        <begin position="329"/>
        <end position="400"/>
    </location>
</feature>
<dbReference type="PANTHER" id="PTHR46766:SF1">
    <property type="entry name" value="GLUTAMINE-RICH PROTEIN 2"/>
    <property type="match status" value="1"/>
</dbReference>
<evidence type="ECO:0000259" key="2">
    <source>
        <dbReference type="Pfam" id="PF00823"/>
    </source>
</evidence>
<dbReference type="Pfam" id="PF00823">
    <property type="entry name" value="PPE"/>
    <property type="match status" value="1"/>
</dbReference>
<dbReference type="EMBL" id="AP022584">
    <property type="protein sequence ID" value="BBY10203.1"/>
    <property type="molecule type" value="Genomic_DNA"/>
</dbReference>
<accession>A0ABM7J8W4</accession>
<feature type="domain" description="PPE" evidence="2">
    <location>
        <begin position="17"/>
        <end position="180"/>
    </location>
</feature>
<dbReference type="PANTHER" id="PTHR46766">
    <property type="entry name" value="GLUTAMINE-RICH PROTEIN 2"/>
    <property type="match status" value="1"/>
</dbReference>
<keyword evidence="5" id="KW-1185">Reference proteome</keyword>
<reference evidence="4 5" key="1">
    <citation type="journal article" date="2019" name="Emerg. Microbes Infect.">
        <title>Comprehensive subspecies identification of 175 nontuberculous mycobacteria species based on 7547 genomic profiles.</title>
        <authorList>
            <person name="Matsumoto Y."/>
            <person name="Kinjo T."/>
            <person name="Motooka D."/>
            <person name="Nabeya D."/>
            <person name="Jung N."/>
            <person name="Uechi K."/>
            <person name="Horii T."/>
            <person name="Iida T."/>
            <person name="Fujita J."/>
            <person name="Nakamura S."/>
        </authorList>
    </citation>
    <scope>NUCLEOTIDE SEQUENCE [LARGE SCALE GENOMIC DNA]</scope>
    <source>
        <strain evidence="4 5">JCM 17324</strain>
    </source>
</reference>
<gene>
    <name evidence="4" type="primary">PPE32_2</name>
    <name evidence="4" type="ORF">MMARJ_09430</name>
</gene>
<protein>
    <submittedName>
        <fullName evidence="4">PPE family protein</fullName>
    </submittedName>
</protein>
<dbReference type="SUPFAM" id="SSF140459">
    <property type="entry name" value="PE/PPE dimer-like"/>
    <property type="match status" value="1"/>
</dbReference>
<evidence type="ECO:0000259" key="3">
    <source>
        <dbReference type="Pfam" id="PF12484"/>
    </source>
</evidence>
<dbReference type="InterPro" id="IPR000030">
    <property type="entry name" value="PPE_dom"/>
</dbReference>
<dbReference type="Proteomes" id="UP000466831">
    <property type="component" value="Chromosome"/>
</dbReference>
<name>A0ABM7J8W4_9MYCO</name>
<comment type="similarity">
    <text evidence="1">Belongs to the mycobacterial PPE family.</text>
</comment>
<organism evidence="4 5">
    <name type="scientific">Mycobacterium marseillense</name>
    <dbReference type="NCBI Taxonomy" id="701042"/>
    <lineage>
        <taxon>Bacteria</taxon>
        <taxon>Bacillati</taxon>
        <taxon>Actinomycetota</taxon>
        <taxon>Actinomycetes</taxon>
        <taxon>Mycobacteriales</taxon>
        <taxon>Mycobacteriaceae</taxon>
        <taxon>Mycobacterium</taxon>
        <taxon>Mycobacterium avium complex (MAC)</taxon>
    </lineage>
</organism>
<dbReference type="InterPro" id="IPR022171">
    <property type="entry name" value="PPE_C"/>
</dbReference>
<proteinExistence type="inferred from homology"/>